<keyword evidence="2" id="KW-1133">Transmembrane helix</keyword>
<feature type="compositionally biased region" description="Polar residues" evidence="1">
    <location>
        <begin position="86"/>
        <end position="103"/>
    </location>
</feature>
<evidence type="ECO:0000313" key="3">
    <source>
        <dbReference type="EMBL" id="KAF2398076.1"/>
    </source>
</evidence>
<keyword evidence="2" id="KW-0472">Membrane</keyword>
<feature type="compositionally biased region" description="Polar residues" evidence="1">
    <location>
        <begin position="306"/>
        <end position="319"/>
    </location>
</feature>
<protein>
    <submittedName>
        <fullName evidence="3">Uncharacterized protein</fullName>
    </submittedName>
</protein>
<feature type="compositionally biased region" description="Basic and acidic residues" evidence="1">
    <location>
        <begin position="176"/>
        <end position="235"/>
    </location>
</feature>
<feature type="compositionally biased region" description="Polar residues" evidence="1">
    <location>
        <begin position="378"/>
        <end position="390"/>
    </location>
</feature>
<feature type="compositionally biased region" description="Basic and acidic residues" evidence="1">
    <location>
        <begin position="120"/>
        <end position="135"/>
    </location>
</feature>
<keyword evidence="2" id="KW-0812">Transmembrane</keyword>
<evidence type="ECO:0000313" key="4">
    <source>
        <dbReference type="Proteomes" id="UP000799640"/>
    </source>
</evidence>
<reference evidence="3" key="1">
    <citation type="journal article" date="2020" name="Stud. Mycol.">
        <title>101 Dothideomycetes genomes: a test case for predicting lifestyles and emergence of pathogens.</title>
        <authorList>
            <person name="Haridas S."/>
            <person name="Albert R."/>
            <person name="Binder M."/>
            <person name="Bloem J."/>
            <person name="Labutti K."/>
            <person name="Salamov A."/>
            <person name="Andreopoulos B."/>
            <person name="Baker S."/>
            <person name="Barry K."/>
            <person name="Bills G."/>
            <person name="Bluhm B."/>
            <person name="Cannon C."/>
            <person name="Castanera R."/>
            <person name="Culley D."/>
            <person name="Daum C."/>
            <person name="Ezra D."/>
            <person name="Gonzalez J."/>
            <person name="Henrissat B."/>
            <person name="Kuo A."/>
            <person name="Liang C."/>
            <person name="Lipzen A."/>
            <person name="Lutzoni F."/>
            <person name="Magnuson J."/>
            <person name="Mondo S."/>
            <person name="Nolan M."/>
            <person name="Ohm R."/>
            <person name="Pangilinan J."/>
            <person name="Park H.-J."/>
            <person name="Ramirez L."/>
            <person name="Alfaro M."/>
            <person name="Sun H."/>
            <person name="Tritt A."/>
            <person name="Yoshinaga Y."/>
            <person name="Zwiers L.-H."/>
            <person name="Turgeon B."/>
            <person name="Goodwin S."/>
            <person name="Spatafora J."/>
            <person name="Crous P."/>
            <person name="Grigoriev I."/>
        </authorList>
    </citation>
    <scope>NUCLEOTIDE SEQUENCE</scope>
    <source>
        <strain evidence="3">CBS 262.69</strain>
    </source>
</reference>
<feature type="region of interest" description="Disordered" evidence="1">
    <location>
        <begin position="80"/>
        <end position="442"/>
    </location>
</feature>
<feature type="transmembrane region" description="Helical" evidence="2">
    <location>
        <begin position="33"/>
        <end position="55"/>
    </location>
</feature>
<feature type="compositionally biased region" description="Polar residues" evidence="1">
    <location>
        <begin position="335"/>
        <end position="362"/>
    </location>
</feature>
<keyword evidence="4" id="KW-1185">Reference proteome</keyword>
<evidence type="ECO:0000256" key="1">
    <source>
        <dbReference type="SAM" id="MobiDB-lite"/>
    </source>
</evidence>
<evidence type="ECO:0000256" key="2">
    <source>
        <dbReference type="SAM" id="Phobius"/>
    </source>
</evidence>
<accession>A0A6G1HQC6</accession>
<sequence>MAPAPSYPHLLPRADKTPTFGTGVKPANDLDNAGFLALFAIIGAAMVVAGIWFFFMARNGGFKWRQGDWEDYKSTVLRRKGPDGRTLSNATKSTRLGGTSQAPKFSDHGYTDSNVGTESEVSKVSKDSRGAYRDQYRHHRHTKGQDPELRAYKQEKAAKVGGMNTRSHGSQWDGTNTDRSEVSRQPESPNKREQRREQKERERREKEQRKAEAKDAEKRAKEEKRRSKSRPHDDATVVSSAPPSEVPQPRNSHPPRYEHEDDVDSHFSASNPIVPPPLAAYRVAPSSILTGGTGAPDHATIFTVPSEAQTHGSRRQASSYYDAYRPANDLAPVSEKTTPTSSAVGSDRQSPSKGTRQASQQKRQSRGGPRYYGEDSEASFQASTSATGTKVYTHHIPGLTKGEPGIDESVSQVGVRQERPSRSYGGFRRSGLRRNSLDDSEV</sequence>
<feature type="compositionally biased region" description="Basic and acidic residues" evidence="1">
    <location>
        <begin position="143"/>
        <end position="158"/>
    </location>
</feature>
<dbReference type="OrthoDB" id="5393404at2759"/>
<organism evidence="3 4">
    <name type="scientific">Trichodelitschia bisporula</name>
    <dbReference type="NCBI Taxonomy" id="703511"/>
    <lineage>
        <taxon>Eukaryota</taxon>
        <taxon>Fungi</taxon>
        <taxon>Dikarya</taxon>
        <taxon>Ascomycota</taxon>
        <taxon>Pezizomycotina</taxon>
        <taxon>Dothideomycetes</taxon>
        <taxon>Dothideomycetes incertae sedis</taxon>
        <taxon>Phaeotrichales</taxon>
        <taxon>Phaeotrichaceae</taxon>
        <taxon>Trichodelitschia</taxon>
    </lineage>
</organism>
<name>A0A6G1HQC6_9PEZI</name>
<feature type="compositionally biased region" description="Polar residues" evidence="1">
    <location>
        <begin position="164"/>
        <end position="175"/>
    </location>
</feature>
<dbReference type="EMBL" id="ML996701">
    <property type="protein sequence ID" value="KAF2398076.1"/>
    <property type="molecule type" value="Genomic_DNA"/>
</dbReference>
<proteinExistence type="predicted"/>
<gene>
    <name evidence="3" type="ORF">EJ06DRAFT_532440</name>
</gene>
<dbReference type="Proteomes" id="UP000799640">
    <property type="component" value="Unassembled WGS sequence"/>
</dbReference>
<dbReference type="AlphaFoldDB" id="A0A6G1HQC6"/>